<evidence type="ECO:0000313" key="1">
    <source>
        <dbReference type="EMBL" id="RYQ97365.1"/>
    </source>
</evidence>
<accession>A0A444Y639</accession>
<evidence type="ECO:0000313" key="2">
    <source>
        <dbReference type="Proteomes" id="UP000289738"/>
    </source>
</evidence>
<name>A0A444Y639_ARAHY</name>
<comment type="caution">
    <text evidence="1">The sequence shown here is derived from an EMBL/GenBank/DDBJ whole genome shotgun (WGS) entry which is preliminary data.</text>
</comment>
<organism evidence="1 2">
    <name type="scientific">Arachis hypogaea</name>
    <name type="common">Peanut</name>
    <dbReference type="NCBI Taxonomy" id="3818"/>
    <lineage>
        <taxon>Eukaryota</taxon>
        <taxon>Viridiplantae</taxon>
        <taxon>Streptophyta</taxon>
        <taxon>Embryophyta</taxon>
        <taxon>Tracheophyta</taxon>
        <taxon>Spermatophyta</taxon>
        <taxon>Magnoliopsida</taxon>
        <taxon>eudicotyledons</taxon>
        <taxon>Gunneridae</taxon>
        <taxon>Pentapetalae</taxon>
        <taxon>rosids</taxon>
        <taxon>fabids</taxon>
        <taxon>Fabales</taxon>
        <taxon>Fabaceae</taxon>
        <taxon>Papilionoideae</taxon>
        <taxon>50 kb inversion clade</taxon>
        <taxon>dalbergioids sensu lato</taxon>
        <taxon>Dalbergieae</taxon>
        <taxon>Pterocarpus clade</taxon>
        <taxon>Arachis</taxon>
    </lineage>
</organism>
<protein>
    <submittedName>
        <fullName evidence="1">Uncharacterized protein</fullName>
    </submittedName>
</protein>
<keyword evidence="2" id="KW-1185">Reference proteome</keyword>
<dbReference type="AlphaFoldDB" id="A0A444Y639"/>
<proteinExistence type="predicted"/>
<dbReference type="EMBL" id="SDMP01000018">
    <property type="protein sequence ID" value="RYQ97365.1"/>
    <property type="molecule type" value="Genomic_DNA"/>
</dbReference>
<reference evidence="1 2" key="1">
    <citation type="submission" date="2019-01" db="EMBL/GenBank/DDBJ databases">
        <title>Sequencing of cultivated peanut Arachis hypogaea provides insights into genome evolution and oil improvement.</title>
        <authorList>
            <person name="Chen X."/>
        </authorList>
    </citation>
    <scope>NUCLEOTIDE SEQUENCE [LARGE SCALE GENOMIC DNA]</scope>
    <source>
        <strain evidence="2">cv. Fuhuasheng</strain>
        <tissue evidence="1">Leaves</tissue>
    </source>
</reference>
<sequence length="81" mass="9400">MVVVAKLIFYADHSVSRFVNYVMIRKMKERYHYIVWSKEFHKGLRKAGDASSARCFAMKPTTWSMLRTTGSCTNNLSKFGN</sequence>
<dbReference type="Proteomes" id="UP000289738">
    <property type="component" value="Chromosome B08"/>
</dbReference>
<gene>
    <name evidence="1" type="ORF">Ahy_B08g093410</name>
</gene>